<evidence type="ECO:0000313" key="1">
    <source>
        <dbReference type="EMBL" id="MBP1876256.1"/>
    </source>
</evidence>
<protein>
    <submittedName>
        <fullName evidence="1">Uncharacterized protein</fullName>
    </submittedName>
</protein>
<comment type="caution">
    <text evidence="1">The sequence shown here is derived from an EMBL/GenBank/DDBJ whole genome shotgun (WGS) entry which is preliminary data.</text>
</comment>
<name>A0ACC5T547_ENSAD</name>
<dbReference type="Proteomes" id="UP000823773">
    <property type="component" value="Unassembled WGS sequence"/>
</dbReference>
<proteinExistence type="predicted"/>
<sequence length="96" mass="10520">MSTQIAFVSQWECNIPMKSFLETTFEPGDLRMVEAVLDEWRGHSLLPRDHPDSELAAAILLCLFRAGNDTVAKLQAAASQHRGLIDLAAAVSRDGP</sequence>
<organism evidence="1 2">
    <name type="scientific">Ensifer adhaerens</name>
    <name type="common">Sinorhizobium morelense</name>
    <dbReference type="NCBI Taxonomy" id="106592"/>
    <lineage>
        <taxon>Bacteria</taxon>
        <taxon>Pseudomonadati</taxon>
        <taxon>Pseudomonadota</taxon>
        <taxon>Alphaproteobacteria</taxon>
        <taxon>Hyphomicrobiales</taxon>
        <taxon>Rhizobiaceae</taxon>
        <taxon>Sinorhizobium/Ensifer group</taxon>
        <taxon>Ensifer</taxon>
    </lineage>
</organism>
<keyword evidence="2" id="KW-1185">Reference proteome</keyword>
<accession>A0ACC5T547</accession>
<reference evidence="1" key="1">
    <citation type="submission" date="2021-03" db="EMBL/GenBank/DDBJ databases">
        <title>Genomic Encyclopedia of Type Strains, Phase IV (KMG-IV): sequencing the most valuable type-strain genomes for metagenomic binning, comparative biology and taxonomic classification.</title>
        <authorList>
            <person name="Goeker M."/>
        </authorList>
    </citation>
    <scope>NUCLEOTIDE SEQUENCE</scope>
    <source>
        <strain evidence="1">DSM 18131</strain>
    </source>
</reference>
<dbReference type="EMBL" id="JAGGJR010000016">
    <property type="protein sequence ID" value="MBP1876256.1"/>
    <property type="molecule type" value="Genomic_DNA"/>
</dbReference>
<evidence type="ECO:0000313" key="2">
    <source>
        <dbReference type="Proteomes" id="UP000823773"/>
    </source>
</evidence>
<gene>
    <name evidence="1" type="ORF">J2Z19_006006</name>
</gene>